<dbReference type="EMBL" id="JAVRIC010000021">
    <property type="protein sequence ID" value="MDT0498417.1"/>
    <property type="molecule type" value="Genomic_DNA"/>
</dbReference>
<accession>A0ABU2WMW8</accession>
<organism evidence="1 2">
    <name type="scientific">Banduia mediterranea</name>
    <dbReference type="NCBI Taxonomy" id="3075609"/>
    <lineage>
        <taxon>Bacteria</taxon>
        <taxon>Pseudomonadati</taxon>
        <taxon>Pseudomonadota</taxon>
        <taxon>Gammaproteobacteria</taxon>
        <taxon>Nevskiales</taxon>
        <taxon>Algiphilaceae</taxon>
        <taxon>Banduia</taxon>
    </lineage>
</organism>
<sequence>MGTSLAKPSRRAQARAVDGALMATVSHGGGRLPAGGAAYVATPTAEGPPW</sequence>
<reference evidence="1 2" key="1">
    <citation type="submission" date="2023-09" db="EMBL/GenBank/DDBJ databases">
        <authorList>
            <person name="Rey-Velasco X."/>
        </authorList>
    </citation>
    <scope>NUCLEOTIDE SEQUENCE [LARGE SCALE GENOMIC DNA]</scope>
    <source>
        <strain evidence="1 2">W345</strain>
    </source>
</reference>
<dbReference type="Proteomes" id="UP001254608">
    <property type="component" value="Unassembled WGS sequence"/>
</dbReference>
<gene>
    <name evidence="1" type="ORF">RM530_13740</name>
</gene>
<dbReference type="RefSeq" id="WP_311365827.1">
    <property type="nucleotide sequence ID" value="NZ_JAVRIC010000021.1"/>
</dbReference>
<protein>
    <submittedName>
        <fullName evidence="1">Uncharacterized protein</fullName>
    </submittedName>
</protein>
<evidence type="ECO:0000313" key="1">
    <source>
        <dbReference type="EMBL" id="MDT0498417.1"/>
    </source>
</evidence>
<evidence type="ECO:0000313" key="2">
    <source>
        <dbReference type="Proteomes" id="UP001254608"/>
    </source>
</evidence>
<keyword evidence="2" id="KW-1185">Reference proteome</keyword>
<comment type="caution">
    <text evidence="1">The sequence shown here is derived from an EMBL/GenBank/DDBJ whole genome shotgun (WGS) entry which is preliminary data.</text>
</comment>
<proteinExistence type="predicted"/>
<name>A0ABU2WMW8_9GAMM</name>